<keyword evidence="2 5" id="KW-0812">Transmembrane</keyword>
<dbReference type="GO" id="GO:0071470">
    <property type="term" value="P:cellular response to osmotic stress"/>
    <property type="evidence" value="ECO:0007669"/>
    <property type="project" value="InterPro"/>
</dbReference>
<evidence type="ECO:0000256" key="5">
    <source>
        <dbReference type="SAM" id="Phobius"/>
    </source>
</evidence>
<accession>A0A128F613</accession>
<feature type="transmembrane region" description="Helical" evidence="5">
    <location>
        <begin position="29"/>
        <end position="47"/>
    </location>
</feature>
<dbReference type="EMBL" id="FIZX01000002">
    <property type="protein sequence ID" value="CZF81834.1"/>
    <property type="molecule type" value="Genomic_DNA"/>
</dbReference>
<comment type="subcellular location">
    <subcellularLocation>
        <location evidence="1">Membrane</location>
    </subcellularLocation>
</comment>
<keyword evidence="8" id="KW-1185">Reference proteome</keyword>
<keyword evidence="4 5" id="KW-0472">Membrane</keyword>
<dbReference type="InterPro" id="IPR023408">
    <property type="entry name" value="MscS_beta-dom_sf"/>
</dbReference>
<dbReference type="Pfam" id="PF00924">
    <property type="entry name" value="MS_channel_2nd"/>
    <property type="match status" value="1"/>
</dbReference>
<sequence>MLDHGVRKYVTDKLTQMGFDSDPYGAEPTLIFILAAVGIAGISYLLVHRVIVRYVNLAISKNKQSWANSLTKHEVLEKLAALVPVMILDVLVPPILTHHPLLATMSDRCLGIAVIVMFIWMMFALLDALHDIAYIKGISRRMPIKSFVQLIKLFTFFVGIVICISILANESPIIFLSGLGVATGLVMLVFKDTILGFVAGIQLSANRMVSLNDWIQMDEYGASGTVEEISLTTVKVRNFDNTISMLPAYALVQSAFINWQGMSDSGGRRIKRSVHIDLTSIRFLTEEEIESLKEIRILREFLFERVKEIKEFNESFEDVHHAANLRQMTNVGVFRAYLAVYLRAHKDIHNYMTCMVRQLEPTAEGLPLQVYAFVNNTDWVFYEGVQADIFDHIYAIMPMFGLRPFQSFGGHDAVNIGLGSQQNSAAPIGDQIGR</sequence>
<evidence type="ECO:0000256" key="3">
    <source>
        <dbReference type="ARBA" id="ARBA00022989"/>
    </source>
</evidence>
<dbReference type="AlphaFoldDB" id="A0A128F613"/>
<dbReference type="InterPro" id="IPR030192">
    <property type="entry name" value="YbdG"/>
</dbReference>
<dbReference type="InterPro" id="IPR006685">
    <property type="entry name" value="MscS_channel_2nd"/>
</dbReference>
<dbReference type="GO" id="GO:0008381">
    <property type="term" value="F:mechanosensitive monoatomic ion channel activity"/>
    <property type="evidence" value="ECO:0007669"/>
    <property type="project" value="InterPro"/>
</dbReference>
<evidence type="ECO:0000259" key="6">
    <source>
        <dbReference type="Pfam" id="PF00924"/>
    </source>
</evidence>
<dbReference type="InterPro" id="IPR010920">
    <property type="entry name" value="LSM_dom_sf"/>
</dbReference>
<evidence type="ECO:0000313" key="7">
    <source>
        <dbReference type="EMBL" id="CZF81834.1"/>
    </source>
</evidence>
<dbReference type="RefSeq" id="WP_062664014.1">
    <property type="nucleotide sequence ID" value="NZ_FIZX01000002.1"/>
</dbReference>
<feature type="transmembrane region" description="Helical" evidence="5">
    <location>
        <begin position="150"/>
        <end position="168"/>
    </location>
</feature>
<feature type="domain" description="Mechanosensitive ion channel MscS" evidence="6">
    <location>
        <begin position="192"/>
        <end position="260"/>
    </location>
</feature>
<evidence type="ECO:0000256" key="1">
    <source>
        <dbReference type="ARBA" id="ARBA00004370"/>
    </source>
</evidence>
<dbReference type="SUPFAM" id="SSF50182">
    <property type="entry name" value="Sm-like ribonucleoproteins"/>
    <property type="match status" value="1"/>
</dbReference>
<dbReference type="Gene3D" id="2.30.30.60">
    <property type="match status" value="1"/>
</dbReference>
<evidence type="ECO:0000256" key="2">
    <source>
        <dbReference type="ARBA" id="ARBA00022692"/>
    </source>
</evidence>
<organism evidence="7 8">
    <name type="scientific">Grimontia celer</name>
    <dbReference type="NCBI Taxonomy" id="1796497"/>
    <lineage>
        <taxon>Bacteria</taxon>
        <taxon>Pseudomonadati</taxon>
        <taxon>Pseudomonadota</taxon>
        <taxon>Gammaproteobacteria</taxon>
        <taxon>Vibrionales</taxon>
        <taxon>Vibrionaceae</taxon>
        <taxon>Grimontia</taxon>
    </lineage>
</organism>
<reference evidence="8" key="1">
    <citation type="submission" date="2016-02" db="EMBL/GenBank/DDBJ databases">
        <authorList>
            <person name="Rodrigo-Torres Lidia"/>
            <person name="Arahal R.David."/>
        </authorList>
    </citation>
    <scope>NUCLEOTIDE SEQUENCE [LARGE SCALE GENOMIC DNA]</scope>
    <source>
        <strain evidence="8">CECT 9029</strain>
    </source>
</reference>
<feature type="transmembrane region" description="Helical" evidence="5">
    <location>
        <begin position="174"/>
        <end position="198"/>
    </location>
</feature>
<evidence type="ECO:0000313" key="8">
    <source>
        <dbReference type="Proteomes" id="UP000071641"/>
    </source>
</evidence>
<dbReference type="GO" id="GO:0005886">
    <property type="term" value="C:plasma membrane"/>
    <property type="evidence" value="ECO:0007669"/>
    <property type="project" value="TreeGrafter"/>
</dbReference>
<dbReference type="Proteomes" id="UP000071641">
    <property type="component" value="Unassembled WGS sequence"/>
</dbReference>
<dbReference type="PANTHER" id="PTHR30414">
    <property type="entry name" value="MINICONDUCTANCE MECHANOSENSITIVE CHANNEL YBDG"/>
    <property type="match status" value="1"/>
</dbReference>
<protein>
    <submittedName>
        <fullName evidence="7">Miniconductance mechanosensitive channel YbdG</fullName>
    </submittedName>
</protein>
<dbReference type="STRING" id="1796497.GCE9029_02857"/>
<gene>
    <name evidence="7" type="primary">ybdG</name>
    <name evidence="7" type="ORF">GCE9029_02857</name>
</gene>
<dbReference type="PANTHER" id="PTHR30414:SF0">
    <property type="entry name" value="MINICONDUCTANCE MECHANOSENSITIVE CHANNEL YBDG"/>
    <property type="match status" value="1"/>
</dbReference>
<keyword evidence="3 5" id="KW-1133">Transmembrane helix</keyword>
<feature type="transmembrane region" description="Helical" evidence="5">
    <location>
        <begin position="110"/>
        <end position="129"/>
    </location>
</feature>
<name>A0A128F613_9GAMM</name>
<dbReference type="OrthoDB" id="9775207at2"/>
<evidence type="ECO:0000256" key="4">
    <source>
        <dbReference type="ARBA" id="ARBA00023136"/>
    </source>
</evidence>
<proteinExistence type="predicted"/>